<dbReference type="EMBL" id="JBBPBK010000012">
    <property type="protein sequence ID" value="KAK9273915.1"/>
    <property type="molecule type" value="Genomic_DNA"/>
</dbReference>
<feature type="domain" description="Serine-threonine/tyrosine-protein kinase catalytic" evidence="1">
    <location>
        <begin position="166"/>
        <end position="259"/>
    </location>
</feature>
<dbReference type="InterPro" id="IPR011009">
    <property type="entry name" value="Kinase-like_dom_sf"/>
</dbReference>
<comment type="caution">
    <text evidence="2">The sequence shown here is derived from an EMBL/GenBank/DDBJ whole genome shotgun (WGS) entry which is preliminary data.</text>
</comment>
<proteinExistence type="predicted"/>
<dbReference type="AlphaFoldDB" id="A0AAP0RAH0"/>
<dbReference type="Gene3D" id="3.30.200.20">
    <property type="entry name" value="Phosphorylase Kinase, domain 1"/>
    <property type="match status" value="1"/>
</dbReference>
<dbReference type="Pfam" id="PF07714">
    <property type="entry name" value="PK_Tyr_Ser-Thr"/>
    <property type="match status" value="1"/>
</dbReference>
<dbReference type="GO" id="GO:0004674">
    <property type="term" value="F:protein serine/threonine kinase activity"/>
    <property type="evidence" value="ECO:0007669"/>
    <property type="project" value="TreeGrafter"/>
</dbReference>
<evidence type="ECO:0000313" key="3">
    <source>
        <dbReference type="Proteomes" id="UP001415857"/>
    </source>
</evidence>
<dbReference type="PANTHER" id="PTHR44329:SF11">
    <property type="entry name" value="OS09G0443600 PROTEIN"/>
    <property type="match status" value="1"/>
</dbReference>
<accession>A0AAP0RAH0</accession>
<dbReference type="SUPFAM" id="SSF56112">
    <property type="entry name" value="Protein kinase-like (PK-like)"/>
    <property type="match status" value="1"/>
</dbReference>
<evidence type="ECO:0000313" key="2">
    <source>
        <dbReference type="EMBL" id="KAK9273915.1"/>
    </source>
</evidence>
<sequence length="337" mass="38115">MNVGSVQQKKATLFGSCQSSPAATAPAKQGKPTSSCQSGVCCRGFYDCMGTNISHNSHQNPSKLEQQVTHLEKEVEKQKELLAMTMVKLGTTQEYLRYCLQTAQQNGFLELIIKNEDDQQDCSLSYDIDNLNSSPRIPTPVPQHADLAALIDKAKMNGWYIDPHEIELQEQVAQGSTANIYRGTWRGVDVAVKCIYPDFFRSNENSIAFFAQELETLSRQRHCFVLQLMGACLDPPDHGWMVTQFLSTTLKEWLHGQDHRRKKRTAPLPPMEERIAMEVAQSGLRPALPEDNGQFGDLIDLICLSWNDNAIMRPSFATITCTLRKIQKRFIENVYLW</sequence>
<name>A0AAP0RAH0_LIQFO</name>
<organism evidence="2 3">
    <name type="scientific">Liquidambar formosana</name>
    <name type="common">Formosan gum</name>
    <dbReference type="NCBI Taxonomy" id="63359"/>
    <lineage>
        <taxon>Eukaryota</taxon>
        <taxon>Viridiplantae</taxon>
        <taxon>Streptophyta</taxon>
        <taxon>Embryophyta</taxon>
        <taxon>Tracheophyta</taxon>
        <taxon>Spermatophyta</taxon>
        <taxon>Magnoliopsida</taxon>
        <taxon>eudicotyledons</taxon>
        <taxon>Gunneridae</taxon>
        <taxon>Pentapetalae</taxon>
        <taxon>Saxifragales</taxon>
        <taxon>Altingiaceae</taxon>
        <taxon>Liquidambar</taxon>
    </lineage>
</organism>
<dbReference type="PANTHER" id="PTHR44329">
    <property type="entry name" value="SERINE/THREONINE-PROTEIN KINASE TNNI3K-RELATED"/>
    <property type="match status" value="1"/>
</dbReference>
<keyword evidence="3" id="KW-1185">Reference proteome</keyword>
<reference evidence="2 3" key="1">
    <citation type="journal article" date="2024" name="Plant J.">
        <title>Genome sequences and population genomics reveal climatic adaptation and genomic divergence between two closely related sweetgum species.</title>
        <authorList>
            <person name="Xu W.Q."/>
            <person name="Ren C.Q."/>
            <person name="Zhang X.Y."/>
            <person name="Comes H.P."/>
            <person name="Liu X.H."/>
            <person name="Li Y.G."/>
            <person name="Kettle C.J."/>
            <person name="Jalonen R."/>
            <person name="Gaisberger H."/>
            <person name="Ma Y.Z."/>
            <person name="Qiu Y.X."/>
        </authorList>
    </citation>
    <scope>NUCLEOTIDE SEQUENCE [LARGE SCALE GENOMIC DNA]</scope>
    <source>
        <strain evidence="2">Hangzhou</strain>
    </source>
</reference>
<dbReference type="InterPro" id="IPR051681">
    <property type="entry name" value="Ser/Thr_Kinases-Pseudokinases"/>
</dbReference>
<dbReference type="InterPro" id="IPR001245">
    <property type="entry name" value="Ser-Thr/Tyr_kinase_cat_dom"/>
</dbReference>
<protein>
    <recommendedName>
        <fullName evidence="1">Serine-threonine/tyrosine-protein kinase catalytic domain-containing protein</fullName>
    </recommendedName>
</protein>
<dbReference type="Proteomes" id="UP001415857">
    <property type="component" value="Unassembled WGS sequence"/>
</dbReference>
<gene>
    <name evidence="2" type="ORF">L1049_018727</name>
</gene>
<evidence type="ECO:0000259" key="1">
    <source>
        <dbReference type="Pfam" id="PF07714"/>
    </source>
</evidence>